<dbReference type="EMBL" id="ADHJ01000001">
    <property type="protein sequence ID" value="EFU43848.1"/>
    <property type="molecule type" value="Genomic_DNA"/>
</dbReference>
<feature type="transmembrane region" description="Helical" evidence="1">
    <location>
        <begin position="6"/>
        <end position="25"/>
    </location>
</feature>
<keyword evidence="1" id="KW-1133">Transmembrane helix</keyword>
<proteinExistence type="predicted"/>
<keyword evidence="3" id="KW-1185">Reference proteome</keyword>
<dbReference type="AlphaFoldDB" id="A0A2R9T2H2"/>
<dbReference type="KEGG" id="pvo:PVOR_01515"/>
<evidence type="ECO:0000256" key="1">
    <source>
        <dbReference type="SAM" id="Phobius"/>
    </source>
</evidence>
<gene>
    <name evidence="2" type="ORF">PVOR_01515</name>
</gene>
<sequence length="84" mass="9479">MGVVANLVVYMISSGLLIFMVILVIRKIGGNEAQRLMGDNHTSRRLRDQQQQLDPYMNPGVDVVVDRYHHGMNQHHIGSHDNNG</sequence>
<evidence type="ECO:0000313" key="3">
    <source>
        <dbReference type="Proteomes" id="UP000003094"/>
    </source>
</evidence>
<name>A0A2R9T2H2_9BACL</name>
<keyword evidence="1" id="KW-0472">Membrane</keyword>
<dbReference type="Proteomes" id="UP000003094">
    <property type="component" value="Unassembled WGS sequence"/>
</dbReference>
<keyword evidence="1" id="KW-0812">Transmembrane</keyword>
<accession>A0A2R9T2H2</accession>
<protein>
    <submittedName>
        <fullName evidence="2">Uncharacterized protein</fullName>
    </submittedName>
</protein>
<organism evidence="2 3">
    <name type="scientific">Paenibacillus vortex V453</name>
    <dbReference type="NCBI Taxonomy" id="715225"/>
    <lineage>
        <taxon>Bacteria</taxon>
        <taxon>Bacillati</taxon>
        <taxon>Bacillota</taxon>
        <taxon>Bacilli</taxon>
        <taxon>Bacillales</taxon>
        <taxon>Paenibacillaceae</taxon>
        <taxon>Paenibacillus</taxon>
    </lineage>
</organism>
<dbReference type="RefSeq" id="WP_006207267.1">
    <property type="nucleotide sequence ID" value="NZ_ADHJ01000001.1"/>
</dbReference>
<evidence type="ECO:0000313" key="2">
    <source>
        <dbReference type="EMBL" id="EFU43848.1"/>
    </source>
</evidence>
<reference evidence="2 3" key="1">
    <citation type="journal article" date="2010" name="BMC Genomics">
        <title>Genome sequence of the pattern forming Paenibacillus vortex bacterium reveals potential for thriving in complex environments.</title>
        <authorList>
            <person name="Sirota-Madi A."/>
            <person name="Olender T."/>
            <person name="Helman Y."/>
            <person name="Ingham C."/>
            <person name="Brainis I."/>
            <person name="Roth D."/>
            <person name="Hagi E."/>
            <person name="Brodsky L."/>
            <person name="Leshkowitz D."/>
            <person name="Galatenko V."/>
            <person name="Nikolaev V."/>
            <person name="Mugasimangalam R.C."/>
            <person name="Bransburg-Zabary S."/>
            <person name="Gutnick D.L."/>
            <person name="Lancet D."/>
            <person name="Ben-Jacob E."/>
        </authorList>
    </citation>
    <scope>NUCLEOTIDE SEQUENCE [LARGE SCALE GENOMIC DNA]</scope>
    <source>
        <strain evidence="2 3">V453</strain>
    </source>
</reference>
<comment type="caution">
    <text evidence="2">The sequence shown here is derived from an EMBL/GenBank/DDBJ whole genome shotgun (WGS) entry which is preliminary data.</text>
</comment>